<name>A0A8S1UPG7_PAROT</name>
<evidence type="ECO:0000256" key="3">
    <source>
        <dbReference type="ARBA" id="ARBA00023157"/>
    </source>
</evidence>
<protein>
    <submittedName>
        <fullName evidence="4">Uncharacterized protein</fullName>
    </submittedName>
</protein>
<dbReference type="PANTHER" id="PTHR39767:SF2">
    <property type="entry name" value="CHROMOSOME UNDETERMINED SCAFFOLD_1, WHOLE GENOME SHOTGUN SEQUENCE"/>
    <property type="match status" value="1"/>
</dbReference>
<dbReference type="NCBIfam" id="TIGR02232">
    <property type="entry name" value="myxo_disulf_rpt"/>
    <property type="match status" value="2"/>
</dbReference>
<proteinExistence type="predicted"/>
<dbReference type="OrthoDB" id="300641at2759"/>
<organism evidence="4 5">
    <name type="scientific">Paramecium octaurelia</name>
    <dbReference type="NCBI Taxonomy" id="43137"/>
    <lineage>
        <taxon>Eukaryota</taxon>
        <taxon>Sar</taxon>
        <taxon>Alveolata</taxon>
        <taxon>Ciliophora</taxon>
        <taxon>Intramacronucleata</taxon>
        <taxon>Oligohymenophorea</taxon>
        <taxon>Peniculida</taxon>
        <taxon>Parameciidae</taxon>
        <taxon>Paramecium</taxon>
    </lineage>
</organism>
<evidence type="ECO:0000256" key="1">
    <source>
        <dbReference type="ARBA" id="ARBA00022729"/>
    </source>
</evidence>
<keyword evidence="2" id="KW-0677">Repeat</keyword>
<accession>A0A8S1UPG7</accession>
<comment type="caution">
    <text evidence="4">The sequence shown here is derived from an EMBL/GenBank/DDBJ whole genome shotgun (WGS) entry which is preliminary data.</text>
</comment>
<keyword evidence="5" id="KW-1185">Reference proteome</keyword>
<evidence type="ECO:0000313" key="5">
    <source>
        <dbReference type="Proteomes" id="UP000683925"/>
    </source>
</evidence>
<dbReference type="AlphaFoldDB" id="A0A8S1UPG7"/>
<reference evidence="4" key="1">
    <citation type="submission" date="2021-01" db="EMBL/GenBank/DDBJ databases">
        <authorList>
            <consortium name="Genoscope - CEA"/>
            <person name="William W."/>
        </authorList>
    </citation>
    <scope>NUCLEOTIDE SEQUENCE</scope>
</reference>
<dbReference type="Proteomes" id="UP000683925">
    <property type="component" value="Unassembled WGS sequence"/>
</dbReference>
<dbReference type="PANTHER" id="PTHR39767">
    <property type="entry name" value="CALCIUM/CALMODULIN-BINDING MEMBRANE PROTEIN PCM4-RELATED"/>
    <property type="match status" value="1"/>
</dbReference>
<keyword evidence="3" id="KW-1015">Disulfide bond</keyword>
<dbReference type="SMART" id="SM00261">
    <property type="entry name" value="FU"/>
    <property type="match status" value="4"/>
</dbReference>
<keyword evidence="1" id="KW-0732">Signal</keyword>
<evidence type="ECO:0000256" key="2">
    <source>
        <dbReference type="ARBA" id="ARBA00022737"/>
    </source>
</evidence>
<dbReference type="InterPro" id="IPR011936">
    <property type="entry name" value="Myxo_disulph_rpt"/>
</dbReference>
<evidence type="ECO:0000313" key="4">
    <source>
        <dbReference type="EMBL" id="CAD8166565.1"/>
    </source>
</evidence>
<dbReference type="Pfam" id="PF13948">
    <property type="entry name" value="DUF4215"/>
    <property type="match status" value="4"/>
</dbReference>
<dbReference type="EMBL" id="CAJJDP010000048">
    <property type="protein sequence ID" value="CAD8166565.1"/>
    <property type="molecule type" value="Genomic_DNA"/>
</dbReference>
<gene>
    <name evidence="4" type="ORF">POCTA_138.1.T0480223</name>
</gene>
<dbReference type="OMA" id="NDYQCYQ"/>
<sequence length="1223" mass="142241">MSECTNYSFNSLTSKTFELPSHDLINLSFRLWMVYSVNYSFYLYVDNELYLLIQTSLHSFTNDCSSYGSYKISENIVHSSSSVQITMVSDWQSWGFSEFNLNAINITQKIWELAYQSLNQIVFFSISQDDGWMTNGIVSQQREQCTDFNYLRSTGNYFIKDFVLQVHNKISLNLKVLIFNKASPTISIKIDNQQVATKSSNSYVQSSATICSKFIVIQLQISDFVHNNQNLRIEITTSADGTISWFGIRDFSLFTDIIEDYQCKDLNILPFDGCFSNQYDCNFGCSNCVKGICINCLDGWYLHTKNTCIPICGDNMLMLNEVCDDGNSIPYDGCHNCQFSCPLNCILCVFGTCQECQQSYFYIENRCISEYQISENFFEKIETGLFENWIYDLEKNDFQSENLVEQLEAGFFNNWSNYLEKNDYQCYQNLVEKLQTGFLNNWANYLEKNGYQCQNLRKQLEDDFFNNWINSLYQLDSQSEDLIEQLETGCFNNWSIYLETNDYQCYQSLVEKLQTGFFDYWTNYLEKHGFYCENLIKSLEAVFLNNLTNYLNQINFQSENFVEQLGTGFFNNWSIYLETNNFQCYQSLVEKLQTGFLNNWTNYVEKNGFQCENLIKQLAADFFNNMSNYLDQIDSQSEDLVEQLETGFFNNWSNYLEKNDYQCYQNLVEKLQTGFLNNWANYLEKNGYQCQNIRKQLEDDFFNNWTNSLDRFESQSEDLIEQLETGFFNNWINYLEKKGFQCQLTYQQQLILQQSQQYNLNQNNLYGLDIISSFSICYFSDNLIIQEQQQDSKTECKKGYKLSPSKRQCVEICNCQDLVSLQNNDCYNCVQNCQLECLICLQDKCYACFDGWQLVDHKCQQICGDKQVALYTYEQCDDGNQSIDDGCHECQFQCGLFCQFCDKELNCLKCEQNFNLVNNICQPICGDKIVITGLEECDDGNEIKYDGCYECQFQCSFGCKVCESGKCQDICKVEEEFINGQCILIVPFESEEIESIQSECKNNCLVCDGANCLLCKRDYILENNKCFSCGNGIITKDEECDDGNRINSDGCSKQCKIEKDWNCIDSLSFLSQCFPVAKISIVLLNSTFNSQYVKLSYSNQVKLNQQDINFLDFNVNSINVDPTYYNISIFPVMEIVSNETRFINYELKIEIYQQLSQNPILDVKVDLILLDENNLPVPPSSAQIVLTAPLVLNQAQVEVSQNFQKFGKFCYFCISSWVSLIIF</sequence>
<dbReference type="InterPro" id="IPR006212">
    <property type="entry name" value="Furin_repeat"/>
</dbReference>